<comment type="caution">
    <text evidence="7">The sequence shown here is derived from an EMBL/GenBank/DDBJ whole genome shotgun (WGS) entry which is preliminary data.</text>
</comment>
<dbReference type="PROSITE" id="PS00636">
    <property type="entry name" value="DNAJ_1"/>
    <property type="match status" value="1"/>
</dbReference>
<dbReference type="OrthoDB" id="10250354at2759"/>
<evidence type="ECO:0000313" key="7">
    <source>
        <dbReference type="EMBL" id="KAH7422576.1"/>
    </source>
</evidence>
<dbReference type="InterPro" id="IPR052812">
    <property type="entry name" value="Plant_DnaJ_domain"/>
</dbReference>
<name>A0A8T2TLG8_CERRI</name>
<evidence type="ECO:0000256" key="2">
    <source>
        <dbReference type="ARBA" id="ARBA00023054"/>
    </source>
</evidence>
<dbReference type="GO" id="GO:0016020">
    <property type="term" value="C:membrane"/>
    <property type="evidence" value="ECO:0007669"/>
    <property type="project" value="UniProtKB-SubCell"/>
</dbReference>
<keyword evidence="2 4" id="KW-0175">Coiled coil</keyword>
<dbReference type="PANTHER" id="PTHR44272:SF3">
    <property type="entry name" value="J DOMAIN-CONTAINING PROTEIN"/>
    <property type="match status" value="1"/>
</dbReference>
<dbReference type="PROSITE" id="PS50076">
    <property type="entry name" value="DNAJ_2"/>
    <property type="match status" value="1"/>
</dbReference>
<reference evidence="7" key="1">
    <citation type="submission" date="2021-08" db="EMBL/GenBank/DDBJ databases">
        <title>WGS assembly of Ceratopteris richardii.</title>
        <authorList>
            <person name="Marchant D.B."/>
            <person name="Chen G."/>
            <person name="Jenkins J."/>
            <person name="Shu S."/>
            <person name="Leebens-Mack J."/>
            <person name="Grimwood J."/>
            <person name="Schmutz J."/>
            <person name="Soltis P."/>
            <person name="Soltis D."/>
            <person name="Chen Z.-H."/>
        </authorList>
    </citation>
    <scope>NUCLEOTIDE SEQUENCE</scope>
    <source>
        <strain evidence="7">Whitten #5841</strain>
        <tissue evidence="7">Leaf</tissue>
    </source>
</reference>
<feature type="domain" description="J" evidence="6">
    <location>
        <begin position="19"/>
        <end position="84"/>
    </location>
</feature>
<evidence type="ECO:0000256" key="3">
    <source>
        <dbReference type="ARBA" id="ARBA00023136"/>
    </source>
</evidence>
<sequence length="408" mass="46187">MHSNHKVKTDGPAQPPRRDPYEVLELPKNASEQQIKAAYRKLALKYHPDKNVDNPEAAEMFKEVAYSYNILSDPEKRQQYDSAGFDAIDLDYREMELDLSNLSTMHTMFAALFSKLGVPIKTSISPYVLEEAIKGTVTIRPLPLGRPVNDRVEKQAAHFFGVTLTEEQAADGVIVRVVSHTQSKFKLLYFEQEENGSLHLVQQEDSMKTGKITSAGMYFLHFQVYRLDLAMNVLTMAKDPETAFLRKLEGLQACDILELKAGPHIFSVYGDNFFKSASYTIEAVSAELFKDSAEKLKAVEAQLLSKRNELKDFEIEYKEVLARFTAVSNRLKEEKVTVDKLLKSREAIHASFSTVPQVKRHSSCSNLGNMPGDERAGTSADESPCELRDRHSKKKWFNMGLKSERKAH</sequence>
<feature type="coiled-coil region" evidence="4">
    <location>
        <begin position="296"/>
        <end position="323"/>
    </location>
</feature>
<dbReference type="SUPFAM" id="SSF46565">
    <property type="entry name" value="Chaperone J-domain"/>
    <property type="match status" value="1"/>
</dbReference>
<accession>A0A8T2TLG8</accession>
<proteinExistence type="predicted"/>
<evidence type="ECO:0000256" key="1">
    <source>
        <dbReference type="ARBA" id="ARBA00004370"/>
    </source>
</evidence>
<dbReference type="AlphaFoldDB" id="A0A8T2TLG8"/>
<dbReference type="InterPro" id="IPR001623">
    <property type="entry name" value="DnaJ_domain"/>
</dbReference>
<dbReference type="EMBL" id="CM035417">
    <property type="protein sequence ID" value="KAH7422576.1"/>
    <property type="molecule type" value="Genomic_DNA"/>
</dbReference>
<dbReference type="OMA" id="FFRINIT"/>
<dbReference type="Pfam" id="PF00226">
    <property type="entry name" value="DnaJ"/>
    <property type="match status" value="1"/>
</dbReference>
<protein>
    <recommendedName>
        <fullName evidence="6">J domain-containing protein</fullName>
    </recommendedName>
</protein>
<evidence type="ECO:0000256" key="5">
    <source>
        <dbReference type="SAM" id="MobiDB-lite"/>
    </source>
</evidence>
<dbReference type="SMART" id="SM00271">
    <property type="entry name" value="DnaJ"/>
    <property type="match status" value="1"/>
</dbReference>
<keyword evidence="3" id="KW-0472">Membrane</keyword>
<feature type="region of interest" description="Disordered" evidence="5">
    <location>
        <begin position="362"/>
        <end position="389"/>
    </location>
</feature>
<dbReference type="PRINTS" id="PR00625">
    <property type="entry name" value="JDOMAIN"/>
</dbReference>
<gene>
    <name evidence="7" type="ORF">KP509_12G015200</name>
</gene>
<evidence type="ECO:0000313" key="8">
    <source>
        <dbReference type="Proteomes" id="UP000825935"/>
    </source>
</evidence>
<dbReference type="InterPro" id="IPR036869">
    <property type="entry name" value="J_dom_sf"/>
</dbReference>
<comment type="subcellular location">
    <subcellularLocation>
        <location evidence="1">Membrane</location>
    </subcellularLocation>
</comment>
<dbReference type="CDD" id="cd06257">
    <property type="entry name" value="DnaJ"/>
    <property type="match status" value="1"/>
</dbReference>
<evidence type="ECO:0000256" key="4">
    <source>
        <dbReference type="SAM" id="Coils"/>
    </source>
</evidence>
<keyword evidence="8" id="KW-1185">Reference proteome</keyword>
<organism evidence="7 8">
    <name type="scientific">Ceratopteris richardii</name>
    <name type="common">Triangle waterfern</name>
    <dbReference type="NCBI Taxonomy" id="49495"/>
    <lineage>
        <taxon>Eukaryota</taxon>
        <taxon>Viridiplantae</taxon>
        <taxon>Streptophyta</taxon>
        <taxon>Embryophyta</taxon>
        <taxon>Tracheophyta</taxon>
        <taxon>Polypodiopsida</taxon>
        <taxon>Polypodiidae</taxon>
        <taxon>Polypodiales</taxon>
        <taxon>Pteridineae</taxon>
        <taxon>Pteridaceae</taxon>
        <taxon>Parkerioideae</taxon>
        <taxon>Ceratopteris</taxon>
    </lineage>
</organism>
<evidence type="ECO:0000259" key="6">
    <source>
        <dbReference type="PROSITE" id="PS50076"/>
    </source>
</evidence>
<dbReference type="Proteomes" id="UP000825935">
    <property type="component" value="Chromosome 12"/>
</dbReference>
<dbReference type="InterPro" id="IPR018253">
    <property type="entry name" value="DnaJ_domain_CS"/>
</dbReference>
<feature type="region of interest" description="Disordered" evidence="5">
    <location>
        <begin position="1"/>
        <end position="29"/>
    </location>
</feature>
<dbReference type="Gene3D" id="1.10.287.110">
    <property type="entry name" value="DnaJ domain"/>
    <property type="match status" value="1"/>
</dbReference>
<dbReference type="FunFam" id="1.10.287.110:FF:000097">
    <property type="entry name" value="Chaperone protein dnaJ 16"/>
    <property type="match status" value="1"/>
</dbReference>
<dbReference type="PANTHER" id="PTHR44272">
    <property type="entry name" value="DNAJ DOMAIN (PROKARYOTIC HEAT SHOCK PROTEIN)"/>
    <property type="match status" value="1"/>
</dbReference>